<organism evidence="1 2">
    <name type="scientific">Drosophila madeirensis</name>
    <name type="common">Fruit fly</name>
    <dbReference type="NCBI Taxonomy" id="30013"/>
    <lineage>
        <taxon>Eukaryota</taxon>
        <taxon>Metazoa</taxon>
        <taxon>Ecdysozoa</taxon>
        <taxon>Arthropoda</taxon>
        <taxon>Hexapoda</taxon>
        <taxon>Insecta</taxon>
        <taxon>Pterygota</taxon>
        <taxon>Neoptera</taxon>
        <taxon>Endopterygota</taxon>
        <taxon>Diptera</taxon>
        <taxon>Brachycera</taxon>
        <taxon>Muscomorpha</taxon>
        <taxon>Ephydroidea</taxon>
        <taxon>Drosophilidae</taxon>
        <taxon>Drosophila</taxon>
        <taxon>Sophophora</taxon>
    </lineage>
</organism>
<evidence type="ECO:0008006" key="3">
    <source>
        <dbReference type="Google" id="ProtNLM"/>
    </source>
</evidence>
<gene>
    <name evidence="1" type="ORF">DMAD_10045</name>
</gene>
<dbReference type="AlphaFoldDB" id="A0AAU9F741"/>
<dbReference type="EMBL" id="AP029263">
    <property type="protein sequence ID" value="BFF91846.1"/>
    <property type="molecule type" value="Genomic_DNA"/>
</dbReference>
<proteinExistence type="predicted"/>
<sequence>MAERSGVPYPKYLTISRLNSSDGLQRVSVELIRNVLENISCGPIEYCQKLSNGTVLVKTWGSLNAAKLAQVGFFSLSSSIDLAVREHWSLNHGRAVMHSYELAQHCEAEILQQLQEHDVIHVSKITRRRKRNKEHETGLIILQFAHPYPPPSIRMGDKVVRLHPYVPHPTRCSNCLLFGHPARTCQRPRTCANCGYAYHLTAGERCNRAQACLNCRTRKVPHSRHHTFDRECPTFIWEDQIRAISIVSGVSRRRAISIYKSHSRRDRPMSHFSEVARLSYLKLRASETLFN</sequence>
<evidence type="ECO:0000313" key="1">
    <source>
        <dbReference type="EMBL" id="BFF91846.1"/>
    </source>
</evidence>
<keyword evidence="2" id="KW-1185">Reference proteome</keyword>
<protein>
    <recommendedName>
        <fullName evidence="3">Gag-like protein</fullName>
    </recommendedName>
</protein>
<dbReference type="Proteomes" id="UP001500889">
    <property type="component" value="Chromosome O"/>
</dbReference>
<evidence type="ECO:0000313" key="2">
    <source>
        <dbReference type="Proteomes" id="UP001500889"/>
    </source>
</evidence>
<accession>A0AAU9F741</accession>
<reference evidence="1 2" key="1">
    <citation type="submission" date="2024-02" db="EMBL/GenBank/DDBJ databases">
        <title>A chromosome-level genome assembly of Drosophila madeirensis, a fruit fly species endemic to Madeira island.</title>
        <authorList>
            <person name="Tomihara K."/>
            <person name="Llopart A."/>
            <person name="Yamamoto D."/>
        </authorList>
    </citation>
    <scope>NUCLEOTIDE SEQUENCE [LARGE SCALE GENOMIC DNA]</scope>
    <source>
        <strain evidence="1 2">RF1</strain>
    </source>
</reference>
<name>A0AAU9F741_DROMD</name>